<feature type="region of interest" description="Disordered" evidence="10">
    <location>
        <begin position="505"/>
        <end position="526"/>
    </location>
</feature>
<dbReference type="InterPro" id="IPR001650">
    <property type="entry name" value="Helicase_C-like"/>
</dbReference>
<dbReference type="Gene3D" id="3.40.50.300">
    <property type="entry name" value="P-loop containing nucleotide triphosphate hydrolases"/>
    <property type="match status" value="2"/>
</dbReference>
<accession>A0A6S7ISB1</accession>
<name>A0A6S7ISB1_PARCT</name>
<dbReference type="GO" id="GO:0043138">
    <property type="term" value="F:3'-5' DNA helicase activity"/>
    <property type="evidence" value="ECO:0007669"/>
    <property type="project" value="UniProtKB-EC"/>
</dbReference>
<dbReference type="PANTHER" id="PTHR13710:SF153">
    <property type="entry name" value="RECQ-LIKE DNA HELICASE BLM"/>
    <property type="match status" value="1"/>
</dbReference>
<evidence type="ECO:0000256" key="1">
    <source>
        <dbReference type="ARBA" id="ARBA00005446"/>
    </source>
</evidence>
<dbReference type="GO" id="GO:0003677">
    <property type="term" value="F:DNA binding"/>
    <property type="evidence" value="ECO:0007669"/>
    <property type="project" value="UniProtKB-KW"/>
</dbReference>
<keyword evidence="12" id="KW-1185">Reference proteome</keyword>
<dbReference type="PROSITE" id="PS51192">
    <property type="entry name" value="HELICASE_ATP_BIND_1"/>
    <property type="match status" value="1"/>
</dbReference>
<keyword evidence="5" id="KW-0413">Isomerase</keyword>
<keyword evidence="2" id="KW-0547">Nucleotide-binding</keyword>
<dbReference type="AlphaFoldDB" id="A0A6S7ISB1"/>
<evidence type="ECO:0000256" key="9">
    <source>
        <dbReference type="ARBA" id="ARBA00044542"/>
    </source>
</evidence>
<dbReference type="PANTHER" id="PTHR13710">
    <property type="entry name" value="DNA HELICASE RECQ FAMILY MEMBER"/>
    <property type="match status" value="1"/>
</dbReference>
<dbReference type="Pfam" id="PF00270">
    <property type="entry name" value="DEAD"/>
    <property type="match status" value="1"/>
</dbReference>
<reference evidence="11" key="1">
    <citation type="submission" date="2020-04" db="EMBL/GenBank/DDBJ databases">
        <authorList>
            <person name="Alioto T."/>
            <person name="Alioto T."/>
            <person name="Gomez Garrido J."/>
        </authorList>
    </citation>
    <scope>NUCLEOTIDE SEQUENCE</scope>
    <source>
        <strain evidence="11">A484AB</strain>
    </source>
</reference>
<protein>
    <recommendedName>
        <fullName evidence="8">DNA 3'-5' helicase</fullName>
        <ecNumber evidence="8">5.6.2.4</ecNumber>
    </recommendedName>
    <alternativeName>
        <fullName evidence="9">DNA 3'-5' helicase BLM</fullName>
    </alternativeName>
</protein>
<keyword evidence="3" id="KW-0067">ATP-binding</keyword>
<evidence type="ECO:0000256" key="3">
    <source>
        <dbReference type="ARBA" id="ARBA00022840"/>
    </source>
</evidence>
<dbReference type="EC" id="5.6.2.4" evidence="8"/>
<evidence type="ECO:0000256" key="8">
    <source>
        <dbReference type="ARBA" id="ARBA00034808"/>
    </source>
</evidence>
<dbReference type="InterPro" id="IPR027417">
    <property type="entry name" value="P-loop_NTPase"/>
</dbReference>
<dbReference type="SUPFAM" id="SSF52540">
    <property type="entry name" value="P-loop containing nucleoside triphosphate hydrolases"/>
    <property type="match status" value="1"/>
</dbReference>
<evidence type="ECO:0000256" key="4">
    <source>
        <dbReference type="ARBA" id="ARBA00023125"/>
    </source>
</evidence>
<dbReference type="EMBL" id="CACRXK020006142">
    <property type="protein sequence ID" value="CAB4008502.1"/>
    <property type="molecule type" value="Genomic_DNA"/>
</dbReference>
<evidence type="ECO:0000256" key="10">
    <source>
        <dbReference type="SAM" id="MobiDB-lite"/>
    </source>
</evidence>
<dbReference type="OrthoDB" id="5985619at2759"/>
<evidence type="ECO:0000313" key="12">
    <source>
        <dbReference type="Proteomes" id="UP001152795"/>
    </source>
</evidence>
<dbReference type="InterPro" id="IPR011545">
    <property type="entry name" value="DEAD/DEAH_box_helicase_dom"/>
</dbReference>
<dbReference type="SMART" id="SM00490">
    <property type="entry name" value="HELICc"/>
    <property type="match status" value="1"/>
</dbReference>
<keyword evidence="4" id="KW-0238">DNA-binding</keyword>
<dbReference type="SMART" id="SM00487">
    <property type="entry name" value="DEXDc"/>
    <property type="match status" value="1"/>
</dbReference>
<sequence length="526" mass="60214">MAAEGVEHMNKRYQEAFDLIKYVFKIDELYDDQMKLIKAFCNGQNIFFNAPTGYGKSIVFQSLPWVYDILQEQTIGISTLIVISPLKSLMEDQCNHMKEIGIPSIALYSENSSNASASDREYENILKNVREGEYSLVFAFPECLLGKKAWRNILCSEEFRDHCIGVAYDEAHIIAQWGSDATGKKPFRKWYGELNEFKCLLDPETKFALFTATATQQTKMKVIGMLDIDISETLFIEKNPERKNIRYCVEYVESDKEVIGMFYSIINELIEKKETCSWRLIYTQTRNQYATIYSAFCSDLGNNIYLNCEANPRFRLVDMFHGGTPESVKKHIVAQLAIPDSCLRVVICTVAFGMGVNCSNVNKSIQFGVPKSLEAYIQESGRIGRNGSTSISRILYNAMLLRGADHQMRNYIKETQCRRHSHMKKFENYKQEKSSGCQCCDNCAKSCKVFGDTKEDFGSLNLLDIDQSMDSLPDEWISIRDDSEAEDLALWDSYMLQSFQDCSQVTHEDDNENNMEQSLAESSFIE</sequence>
<dbReference type="GO" id="GO:0000724">
    <property type="term" value="P:double-strand break repair via homologous recombination"/>
    <property type="evidence" value="ECO:0007669"/>
    <property type="project" value="TreeGrafter"/>
</dbReference>
<dbReference type="GO" id="GO:0005634">
    <property type="term" value="C:nucleus"/>
    <property type="evidence" value="ECO:0007669"/>
    <property type="project" value="TreeGrafter"/>
</dbReference>
<evidence type="ECO:0000256" key="2">
    <source>
        <dbReference type="ARBA" id="ARBA00022741"/>
    </source>
</evidence>
<gene>
    <name evidence="11" type="ORF">PACLA_8A030202</name>
</gene>
<evidence type="ECO:0000256" key="6">
    <source>
        <dbReference type="ARBA" id="ARBA00023242"/>
    </source>
</evidence>
<dbReference type="InterPro" id="IPR014001">
    <property type="entry name" value="Helicase_ATP-bd"/>
</dbReference>
<proteinExistence type="inferred from homology"/>
<keyword evidence="6" id="KW-0539">Nucleus</keyword>
<evidence type="ECO:0000313" key="11">
    <source>
        <dbReference type="EMBL" id="CAB4008502.1"/>
    </source>
</evidence>
<dbReference type="Pfam" id="PF00271">
    <property type="entry name" value="Helicase_C"/>
    <property type="match status" value="1"/>
</dbReference>
<dbReference type="PROSITE" id="PS51194">
    <property type="entry name" value="HELICASE_CTER"/>
    <property type="match status" value="1"/>
</dbReference>
<comment type="similarity">
    <text evidence="1">Belongs to the helicase family. RecQ subfamily.</text>
</comment>
<comment type="catalytic activity">
    <reaction evidence="7">
        <text>Couples ATP hydrolysis with the unwinding of duplex DNA by translocating in the 3'-5' direction.</text>
        <dbReference type="EC" id="5.6.2.4"/>
    </reaction>
</comment>
<dbReference type="GO" id="GO:0005737">
    <property type="term" value="C:cytoplasm"/>
    <property type="evidence" value="ECO:0007669"/>
    <property type="project" value="TreeGrafter"/>
</dbReference>
<organism evidence="11 12">
    <name type="scientific">Paramuricea clavata</name>
    <name type="common">Red gorgonian</name>
    <name type="synonym">Violescent sea-whip</name>
    <dbReference type="NCBI Taxonomy" id="317549"/>
    <lineage>
        <taxon>Eukaryota</taxon>
        <taxon>Metazoa</taxon>
        <taxon>Cnidaria</taxon>
        <taxon>Anthozoa</taxon>
        <taxon>Octocorallia</taxon>
        <taxon>Malacalcyonacea</taxon>
        <taxon>Plexauridae</taxon>
        <taxon>Paramuricea</taxon>
    </lineage>
</organism>
<dbReference type="GO" id="GO:0005524">
    <property type="term" value="F:ATP binding"/>
    <property type="evidence" value="ECO:0007669"/>
    <property type="project" value="UniProtKB-KW"/>
</dbReference>
<evidence type="ECO:0000256" key="7">
    <source>
        <dbReference type="ARBA" id="ARBA00034617"/>
    </source>
</evidence>
<feature type="compositionally biased region" description="Polar residues" evidence="10">
    <location>
        <begin position="514"/>
        <end position="526"/>
    </location>
</feature>
<dbReference type="GO" id="GO:0005694">
    <property type="term" value="C:chromosome"/>
    <property type="evidence" value="ECO:0007669"/>
    <property type="project" value="TreeGrafter"/>
</dbReference>
<dbReference type="GO" id="GO:0009378">
    <property type="term" value="F:four-way junction helicase activity"/>
    <property type="evidence" value="ECO:0007669"/>
    <property type="project" value="TreeGrafter"/>
</dbReference>
<comment type="caution">
    <text evidence="11">The sequence shown here is derived from an EMBL/GenBank/DDBJ whole genome shotgun (WGS) entry which is preliminary data.</text>
</comment>
<dbReference type="Proteomes" id="UP001152795">
    <property type="component" value="Unassembled WGS sequence"/>
</dbReference>
<evidence type="ECO:0000256" key="5">
    <source>
        <dbReference type="ARBA" id="ARBA00023235"/>
    </source>
</evidence>